<evidence type="ECO:0000313" key="2">
    <source>
        <dbReference type="Proteomes" id="UP000807159"/>
    </source>
</evidence>
<organism evidence="1 2">
    <name type="scientific">Populus deltoides</name>
    <name type="common">Eastern poplar</name>
    <name type="synonym">Eastern cottonwood</name>
    <dbReference type="NCBI Taxonomy" id="3696"/>
    <lineage>
        <taxon>Eukaryota</taxon>
        <taxon>Viridiplantae</taxon>
        <taxon>Streptophyta</taxon>
        <taxon>Embryophyta</taxon>
        <taxon>Tracheophyta</taxon>
        <taxon>Spermatophyta</taxon>
        <taxon>Magnoliopsida</taxon>
        <taxon>eudicotyledons</taxon>
        <taxon>Gunneridae</taxon>
        <taxon>Pentapetalae</taxon>
        <taxon>rosids</taxon>
        <taxon>fabids</taxon>
        <taxon>Malpighiales</taxon>
        <taxon>Salicaceae</taxon>
        <taxon>Saliceae</taxon>
        <taxon>Populus</taxon>
    </lineage>
</organism>
<proteinExistence type="predicted"/>
<comment type="caution">
    <text evidence="1">The sequence shown here is derived from an EMBL/GenBank/DDBJ whole genome shotgun (WGS) entry which is preliminary data.</text>
</comment>
<sequence length="117" mass="13541">MLNSIQVDLKAQFFRPDICPPIRHIVMLDISEEDLIYHDVNGYSRVETSSSRPHSSSSSHNIYRSNIEGSFSNYHIADTRPEIHRRRMTEVMEELPVNTRYEVITGCCDRGVAFIIQ</sequence>
<dbReference type="AlphaFoldDB" id="A0A8T2YJB0"/>
<accession>A0A8T2YJB0</accession>
<keyword evidence="2" id="KW-1185">Reference proteome</keyword>
<dbReference type="EMBL" id="JACEGQ020000006">
    <property type="protein sequence ID" value="KAH8505234.1"/>
    <property type="molecule type" value="Genomic_DNA"/>
</dbReference>
<feature type="non-terminal residue" evidence="1">
    <location>
        <position position="1"/>
    </location>
</feature>
<gene>
    <name evidence="1" type="ORF">H0E87_012471</name>
</gene>
<name>A0A8T2YJB0_POPDE</name>
<evidence type="ECO:0000313" key="1">
    <source>
        <dbReference type="EMBL" id="KAH8505234.1"/>
    </source>
</evidence>
<protein>
    <submittedName>
        <fullName evidence="1">Uncharacterized protein</fullName>
    </submittedName>
</protein>
<dbReference type="Proteomes" id="UP000807159">
    <property type="component" value="Chromosome 6"/>
</dbReference>
<reference evidence="1" key="1">
    <citation type="journal article" date="2021" name="J. Hered.">
        <title>Genome Assembly of Salicaceae Populus deltoides (Eastern Cottonwood) I-69 Based on Nanopore Sequencing and Hi-C Technologies.</title>
        <authorList>
            <person name="Bai S."/>
            <person name="Wu H."/>
            <person name="Zhang J."/>
            <person name="Pan Z."/>
            <person name="Zhao W."/>
            <person name="Li Z."/>
            <person name="Tong C."/>
        </authorList>
    </citation>
    <scope>NUCLEOTIDE SEQUENCE</scope>
    <source>
        <tissue evidence="1">Leaf</tissue>
    </source>
</reference>